<gene>
    <name evidence="2" type="ORF">ACFQ3N_13815</name>
</gene>
<organism evidence="2 3">
    <name type="scientific">Virgibacillus byunsanensis</name>
    <dbReference type="NCBI Taxonomy" id="570945"/>
    <lineage>
        <taxon>Bacteria</taxon>
        <taxon>Bacillati</taxon>
        <taxon>Bacillota</taxon>
        <taxon>Bacilli</taxon>
        <taxon>Bacillales</taxon>
        <taxon>Bacillaceae</taxon>
        <taxon>Virgibacillus</taxon>
    </lineage>
</organism>
<comment type="caution">
    <text evidence="2">The sequence shown here is derived from an EMBL/GenBank/DDBJ whole genome shotgun (WGS) entry which is preliminary data.</text>
</comment>
<sequence>MAQKREKNYSDFSNVKNVRNYLVPEEFPDGPLGSPINEDELASSKSTPWEEGQRRQSAFNYPYKEMHEDLPRQTPGSHPIHDEPDDVHPLQEEQEKQ</sequence>
<keyword evidence="3" id="KW-1185">Reference proteome</keyword>
<reference evidence="3" key="1">
    <citation type="journal article" date="2019" name="Int. J. Syst. Evol. Microbiol.">
        <title>The Global Catalogue of Microorganisms (GCM) 10K type strain sequencing project: providing services to taxonomists for standard genome sequencing and annotation.</title>
        <authorList>
            <consortium name="The Broad Institute Genomics Platform"/>
            <consortium name="The Broad Institute Genome Sequencing Center for Infectious Disease"/>
            <person name="Wu L."/>
            <person name="Ma J."/>
        </authorList>
    </citation>
    <scope>NUCLEOTIDE SEQUENCE [LARGE SCALE GENOMIC DNA]</scope>
    <source>
        <strain evidence="3">CCUG 56754</strain>
    </source>
</reference>
<proteinExistence type="predicted"/>
<evidence type="ECO:0000313" key="3">
    <source>
        <dbReference type="Proteomes" id="UP001597040"/>
    </source>
</evidence>
<protein>
    <recommendedName>
        <fullName evidence="4">Cytosolic protein</fullName>
    </recommendedName>
</protein>
<evidence type="ECO:0000256" key="1">
    <source>
        <dbReference type="SAM" id="MobiDB-lite"/>
    </source>
</evidence>
<accession>A0ABW3LQ47</accession>
<dbReference type="EMBL" id="JBHTKJ010000036">
    <property type="protein sequence ID" value="MFD1039461.1"/>
    <property type="molecule type" value="Genomic_DNA"/>
</dbReference>
<feature type="compositionally biased region" description="Basic and acidic residues" evidence="1">
    <location>
        <begin position="79"/>
        <end position="97"/>
    </location>
</feature>
<feature type="region of interest" description="Disordered" evidence="1">
    <location>
        <begin position="24"/>
        <end position="97"/>
    </location>
</feature>
<dbReference type="RefSeq" id="WP_390363122.1">
    <property type="nucleotide sequence ID" value="NZ_JBHTKJ010000036.1"/>
</dbReference>
<evidence type="ECO:0008006" key="4">
    <source>
        <dbReference type="Google" id="ProtNLM"/>
    </source>
</evidence>
<evidence type="ECO:0000313" key="2">
    <source>
        <dbReference type="EMBL" id="MFD1039461.1"/>
    </source>
</evidence>
<name>A0ABW3LQ47_9BACI</name>
<dbReference type="Proteomes" id="UP001597040">
    <property type="component" value="Unassembled WGS sequence"/>
</dbReference>